<evidence type="ECO:0000313" key="2">
    <source>
        <dbReference type="EMBL" id="MEQ2428273.1"/>
    </source>
</evidence>
<dbReference type="InterPro" id="IPR009620">
    <property type="entry name" value="UPF0236"/>
</dbReference>
<organism evidence="2 3">
    <name type="scientific">Enterocloster hominis</name>
    <name type="common">ex Hitch et al. 2024</name>
    <dbReference type="NCBI Taxonomy" id="1917870"/>
    <lineage>
        <taxon>Bacteria</taxon>
        <taxon>Bacillati</taxon>
        <taxon>Bacillota</taxon>
        <taxon>Clostridia</taxon>
        <taxon>Lachnospirales</taxon>
        <taxon>Lachnospiraceae</taxon>
        <taxon>Enterocloster</taxon>
    </lineage>
</organism>
<sequence length="174" mass="19861">MYHSILNFIENDIKEIENLVAAMLKGEKEPHDLSQDIHDRMLGLGSRLIAELYEKIDDEIRESLIRKKKWNIEQRNEPKELLDFMGPVRFRRTGYRDKESGKYVYLLDKILGLEGHRRITPGAAACILEEAVQTSYAKGGRTLSLMGQVSKQIDCISASKNGILLAAVPLYTKR</sequence>
<comment type="caution">
    <text evidence="2">The sequence shown here is derived from an EMBL/GenBank/DDBJ whole genome shotgun (WGS) entry which is preliminary data.</text>
</comment>
<keyword evidence="3" id="KW-1185">Reference proteome</keyword>
<evidence type="ECO:0000313" key="3">
    <source>
        <dbReference type="Proteomes" id="UP001454086"/>
    </source>
</evidence>
<evidence type="ECO:0000256" key="1">
    <source>
        <dbReference type="ARBA" id="ARBA00006539"/>
    </source>
</evidence>
<dbReference type="Proteomes" id="UP001454086">
    <property type="component" value="Unassembled WGS sequence"/>
</dbReference>
<dbReference type="Pfam" id="PF06782">
    <property type="entry name" value="UPF0236"/>
    <property type="match status" value="1"/>
</dbReference>
<gene>
    <name evidence="2" type="ORF">WMQ36_25275</name>
</gene>
<protein>
    <submittedName>
        <fullName evidence="2">UPF0236 family protein</fullName>
    </submittedName>
</protein>
<dbReference type="RefSeq" id="WP_040381265.1">
    <property type="nucleotide sequence ID" value="NZ_JBBMFM010000165.1"/>
</dbReference>
<proteinExistence type="inferred from homology"/>
<comment type="similarity">
    <text evidence="1">Belongs to the UPF0236 family.</text>
</comment>
<name>A0ABV1DD15_9FIRM</name>
<accession>A0ABV1DD15</accession>
<reference evidence="2 3" key="1">
    <citation type="submission" date="2024-03" db="EMBL/GenBank/DDBJ databases">
        <title>Human intestinal bacterial collection.</title>
        <authorList>
            <person name="Pauvert C."/>
            <person name="Hitch T.C.A."/>
            <person name="Clavel T."/>
        </authorList>
    </citation>
    <scope>NUCLEOTIDE SEQUENCE [LARGE SCALE GENOMIC DNA]</scope>
    <source>
        <strain evidence="2 3">CLA-SR-H021</strain>
    </source>
</reference>
<dbReference type="EMBL" id="JBBMFM010000165">
    <property type="protein sequence ID" value="MEQ2428273.1"/>
    <property type="molecule type" value="Genomic_DNA"/>
</dbReference>